<dbReference type="EMBL" id="JAGXFD010000001">
    <property type="protein sequence ID" value="MBZ9568261.1"/>
    <property type="molecule type" value="Genomic_DNA"/>
</dbReference>
<keyword evidence="8" id="KW-0282">Flagellum</keyword>
<evidence type="ECO:0000256" key="6">
    <source>
        <dbReference type="PIRNR" id="PIRNR002889"/>
    </source>
</evidence>
<comment type="similarity">
    <text evidence="2 6">Belongs to the flagella basal body rod proteins family.</text>
</comment>
<protein>
    <recommendedName>
        <fullName evidence="3 6">Flagellar basal body rod protein FlgB</fullName>
    </recommendedName>
</protein>
<gene>
    <name evidence="8" type="primary">flgB</name>
    <name evidence="8" type="ORF">KGQ91_11335</name>
</gene>
<evidence type="ECO:0000256" key="2">
    <source>
        <dbReference type="ARBA" id="ARBA00009677"/>
    </source>
</evidence>
<keyword evidence="8" id="KW-0966">Cell projection</keyword>
<comment type="function">
    <text evidence="5 6">Structural component of flagellum, the bacterial motility apparatus. Part of the rod structure of flagellar basal body.</text>
</comment>
<dbReference type="InterPro" id="IPR019776">
    <property type="entry name" value="Flagellar_basal_body_rod_CS"/>
</dbReference>
<comment type="subcellular location">
    <subcellularLocation>
        <location evidence="1 6">Bacterial flagellum basal body</location>
    </subcellularLocation>
</comment>
<evidence type="ECO:0000256" key="3">
    <source>
        <dbReference type="ARBA" id="ARBA00014376"/>
    </source>
</evidence>
<reference evidence="8 9" key="1">
    <citation type="submission" date="2021-05" db="EMBL/GenBank/DDBJ databases">
        <title>Petroleum and Energy Research Collection (APPE): ex situ preservation of microbial diversity associated with the oil industry and exploitation of its biotechnological potential.</title>
        <authorList>
            <person name="Paixao C.T.M."/>
            <person name="Gomes M.B."/>
            <person name="Oliveira V.M."/>
        </authorList>
    </citation>
    <scope>NUCLEOTIDE SEQUENCE [LARGE SCALE GENOMIC DNA]</scope>
    <source>
        <strain evidence="8 9">LIT2</strain>
    </source>
</reference>
<dbReference type="NCBIfam" id="TIGR01396">
    <property type="entry name" value="FlgB"/>
    <property type="match status" value="1"/>
</dbReference>
<organism evidence="8 9">
    <name type="scientific">Modicisalibacter tunisiensis</name>
    <dbReference type="NCBI Taxonomy" id="390637"/>
    <lineage>
        <taxon>Bacteria</taxon>
        <taxon>Pseudomonadati</taxon>
        <taxon>Pseudomonadota</taxon>
        <taxon>Gammaproteobacteria</taxon>
        <taxon>Oceanospirillales</taxon>
        <taxon>Halomonadaceae</taxon>
        <taxon>Modicisalibacter</taxon>
    </lineage>
</organism>
<dbReference type="InterPro" id="IPR001444">
    <property type="entry name" value="Flag_bb_rod_N"/>
</dbReference>
<evidence type="ECO:0000313" key="9">
    <source>
        <dbReference type="Proteomes" id="UP001319883"/>
    </source>
</evidence>
<keyword evidence="8" id="KW-0969">Cilium</keyword>
<sequence length="137" mass="15236">MIDQLEGALRYNQEALNLRAERQKVLASNIANADTPNYKARDFDFAGELSRVMQQGRGEDGGLALSRTSSRHIPAHAPAATSLDLRYRVPDQPSLDGNTVDMNRERAAFADNSVRYQAALTFMKRQIQGLKSAMQPE</sequence>
<evidence type="ECO:0000256" key="5">
    <source>
        <dbReference type="ARBA" id="ARBA00024934"/>
    </source>
</evidence>
<dbReference type="RefSeq" id="WP_224421027.1">
    <property type="nucleotide sequence ID" value="NZ_JAGXFD010000001.1"/>
</dbReference>
<proteinExistence type="inferred from homology"/>
<evidence type="ECO:0000256" key="4">
    <source>
        <dbReference type="ARBA" id="ARBA00023143"/>
    </source>
</evidence>
<dbReference type="PIRSF" id="PIRSF002889">
    <property type="entry name" value="Rod_FlgB"/>
    <property type="match status" value="1"/>
</dbReference>
<evidence type="ECO:0000259" key="7">
    <source>
        <dbReference type="Pfam" id="PF00460"/>
    </source>
</evidence>
<dbReference type="PROSITE" id="PS00588">
    <property type="entry name" value="FLAGELLA_BB_ROD"/>
    <property type="match status" value="1"/>
</dbReference>
<feature type="domain" description="Flagellar basal body rod protein N-terminal" evidence="7">
    <location>
        <begin position="11"/>
        <end position="39"/>
    </location>
</feature>
<dbReference type="PANTHER" id="PTHR30435:SF12">
    <property type="entry name" value="FLAGELLAR BASAL BODY ROD PROTEIN FLGB"/>
    <property type="match status" value="1"/>
</dbReference>
<accession>A0ABS7X054</accession>
<comment type="caution">
    <text evidence="8">The sequence shown here is derived from an EMBL/GenBank/DDBJ whole genome shotgun (WGS) entry which is preliminary data.</text>
</comment>
<dbReference type="Pfam" id="PF00460">
    <property type="entry name" value="Flg_bb_rod"/>
    <property type="match status" value="1"/>
</dbReference>
<dbReference type="PANTHER" id="PTHR30435">
    <property type="entry name" value="FLAGELLAR PROTEIN"/>
    <property type="match status" value="1"/>
</dbReference>
<comment type="subunit">
    <text evidence="6">The basal body constitutes a major portion of the flagellar organelle and consists of a number of rings mounted on a central rod.</text>
</comment>
<name>A0ABS7X054_9GAMM</name>
<dbReference type="Proteomes" id="UP001319883">
    <property type="component" value="Unassembled WGS sequence"/>
</dbReference>
<evidence type="ECO:0000313" key="8">
    <source>
        <dbReference type="EMBL" id="MBZ9568261.1"/>
    </source>
</evidence>
<keyword evidence="9" id="KW-1185">Reference proteome</keyword>
<evidence type="ECO:0000256" key="1">
    <source>
        <dbReference type="ARBA" id="ARBA00004117"/>
    </source>
</evidence>
<dbReference type="InterPro" id="IPR006300">
    <property type="entry name" value="FlgB"/>
</dbReference>
<keyword evidence="4 6" id="KW-0975">Bacterial flagellum</keyword>